<organism evidence="1 3">
    <name type="scientific">Araneus ventricosus</name>
    <name type="common">Orbweaver spider</name>
    <name type="synonym">Epeira ventricosa</name>
    <dbReference type="NCBI Taxonomy" id="182803"/>
    <lineage>
        <taxon>Eukaryota</taxon>
        <taxon>Metazoa</taxon>
        <taxon>Ecdysozoa</taxon>
        <taxon>Arthropoda</taxon>
        <taxon>Chelicerata</taxon>
        <taxon>Arachnida</taxon>
        <taxon>Araneae</taxon>
        <taxon>Araneomorphae</taxon>
        <taxon>Entelegynae</taxon>
        <taxon>Araneoidea</taxon>
        <taxon>Araneidae</taxon>
        <taxon>Araneus</taxon>
    </lineage>
</organism>
<accession>A0A4Y2R2L3</accession>
<evidence type="ECO:0000313" key="3">
    <source>
        <dbReference type="Proteomes" id="UP000499080"/>
    </source>
</evidence>
<protein>
    <submittedName>
        <fullName evidence="1">Uncharacterized protein</fullName>
    </submittedName>
</protein>
<proteinExistence type="predicted"/>
<comment type="caution">
    <text evidence="1">The sequence shown here is derived from an EMBL/GenBank/DDBJ whole genome shotgun (WGS) entry which is preliminary data.</text>
</comment>
<evidence type="ECO:0000313" key="2">
    <source>
        <dbReference type="EMBL" id="GBN69892.1"/>
    </source>
</evidence>
<evidence type="ECO:0000313" key="1">
    <source>
        <dbReference type="EMBL" id="GBN69863.1"/>
    </source>
</evidence>
<sequence>GNVGYGGLQGNVGFAGFCPSKEPLVGTFVERETENGLKNQ</sequence>
<gene>
    <name evidence="1" type="ORF">AVEN_256204_1</name>
    <name evidence="2" type="ORF">AVEN_58873_1</name>
</gene>
<dbReference type="Proteomes" id="UP000499080">
    <property type="component" value="Unassembled WGS sequence"/>
</dbReference>
<dbReference type="AlphaFoldDB" id="A0A4Y2R2L3"/>
<keyword evidence="3" id="KW-1185">Reference proteome</keyword>
<dbReference type="EMBL" id="BGPR01142152">
    <property type="protein sequence ID" value="GBN69892.1"/>
    <property type="molecule type" value="Genomic_DNA"/>
</dbReference>
<dbReference type="EMBL" id="BGPR01142138">
    <property type="protein sequence ID" value="GBN69863.1"/>
    <property type="molecule type" value="Genomic_DNA"/>
</dbReference>
<name>A0A4Y2R2L3_ARAVE</name>
<reference evidence="1 3" key="1">
    <citation type="journal article" date="2019" name="Sci. Rep.">
        <title>Orb-weaving spider Araneus ventricosus genome elucidates the spidroin gene catalogue.</title>
        <authorList>
            <person name="Kono N."/>
            <person name="Nakamura H."/>
            <person name="Ohtoshi R."/>
            <person name="Moran D.A.P."/>
            <person name="Shinohara A."/>
            <person name="Yoshida Y."/>
            <person name="Fujiwara M."/>
            <person name="Mori M."/>
            <person name="Tomita M."/>
            <person name="Arakawa K."/>
        </authorList>
    </citation>
    <scope>NUCLEOTIDE SEQUENCE [LARGE SCALE GENOMIC DNA]</scope>
</reference>
<feature type="non-terminal residue" evidence="1">
    <location>
        <position position="1"/>
    </location>
</feature>